<keyword evidence="1" id="KW-0812">Transmembrane</keyword>
<keyword evidence="3" id="KW-1185">Reference proteome</keyword>
<organism evidence="2 3">
    <name type="scientific">Brevibacterium samyangense</name>
    <dbReference type="NCBI Taxonomy" id="366888"/>
    <lineage>
        <taxon>Bacteria</taxon>
        <taxon>Bacillati</taxon>
        <taxon>Actinomycetota</taxon>
        <taxon>Actinomycetes</taxon>
        <taxon>Micrococcales</taxon>
        <taxon>Brevibacteriaceae</taxon>
        <taxon>Brevibacterium</taxon>
    </lineage>
</organism>
<keyword evidence="1" id="KW-1133">Transmembrane helix</keyword>
<gene>
    <name evidence="2" type="ORF">GCM10009755_12420</name>
</gene>
<dbReference type="EMBL" id="BAAANO010000012">
    <property type="protein sequence ID" value="GAA2004543.1"/>
    <property type="molecule type" value="Genomic_DNA"/>
</dbReference>
<feature type="transmembrane region" description="Helical" evidence="1">
    <location>
        <begin position="144"/>
        <end position="165"/>
    </location>
</feature>
<evidence type="ECO:0000313" key="2">
    <source>
        <dbReference type="EMBL" id="GAA2004543.1"/>
    </source>
</evidence>
<feature type="transmembrane region" description="Helical" evidence="1">
    <location>
        <begin position="171"/>
        <end position="188"/>
    </location>
</feature>
<proteinExistence type="predicted"/>
<keyword evidence="1" id="KW-0472">Membrane</keyword>
<name>A0ABP5ETP6_9MICO</name>
<evidence type="ECO:0000256" key="1">
    <source>
        <dbReference type="SAM" id="Phobius"/>
    </source>
</evidence>
<dbReference type="RefSeq" id="WP_344307975.1">
    <property type="nucleotide sequence ID" value="NZ_BAAANO010000012.1"/>
</dbReference>
<reference evidence="3" key="1">
    <citation type="journal article" date="2019" name="Int. J. Syst. Evol. Microbiol.">
        <title>The Global Catalogue of Microorganisms (GCM) 10K type strain sequencing project: providing services to taxonomists for standard genome sequencing and annotation.</title>
        <authorList>
            <consortium name="The Broad Institute Genomics Platform"/>
            <consortium name="The Broad Institute Genome Sequencing Center for Infectious Disease"/>
            <person name="Wu L."/>
            <person name="Ma J."/>
        </authorList>
    </citation>
    <scope>NUCLEOTIDE SEQUENCE [LARGE SCALE GENOMIC DNA]</scope>
    <source>
        <strain evidence="3">JCM 14546</strain>
    </source>
</reference>
<accession>A0ABP5ETP6</accession>
<evidence type="ECO:0000313" key="3">
    <source>
        <dbReference type="Proteomes" id="UP001500755"/>
    </source>
</evidence>
<sequence length="202" mass="21255">MSRTVIVTPFGRPQQLAAACVLSDIPGEVVPIGEFSAVVQDGTSIAEGNRAAAKLSALAGKHEVLLMVRSEEQIDAAHYRHGEREADVPAGLALTNLPGELEKLLLEVLDPQDVDGHIDTSTMTRLQASQVTMTPARAALARTALLWAVLVLLALVVLVSALIGVMNGFTAGWVVMALAVLVGGFGVWRMRALLTGARTEAA</sequence>
<comment type="caution">
    <text evidence="2">The sequence shown here is derived from an EMBL/GenBank/DDBJ whole genome shotgun (WGS) entry which is preliminary data.</text>
</comment>
<dbReference type="Proteomes" id="UP001500755">
    <property type="component" value="Unassembled WGS sequence"/>
</dbReference>
<protein>
    <submittedName>
        <fullName evidence="2">Uncharacterized protein</fullName>
    </submittedName>
</protein>